<accession>A0A9P7GQD2</accession>
<comment type="caution">
    <text evidence="1">The sequence shown here is derived from an EMBL/GenBank/DDBJ whole genome shotgun (WGS) entry which is preliminary data.</text>
</comment>
<proteinExistence type="predicted"/>
<reference evidence="1" key="2">
    <citation type="submission" date="2021-10" db="EMBL/GenBank/DDBJ databases">
        <title>Phylogenomics reveals ancestral predisposition of the termite-cultivated fungus Termitomyces towards a domesticated lifestyle.</title>
        <authorList>
            <person name="Auxier B."/>
            <person name="Grum-Grzhimaylo A."/>
            <person name="Cardenas M.E."/>
            <person name="Lodge J.D."/>
            <person name="Laessoe T."/>
            <person name="Pedersen O."/>
            <person name="Smith M.E."/>
            <person name="Kuyper T.W."/>
            <person name="Franco-Molano E.A."/>
            <person name="Baroni T.J."/>
            <person name="Aanen D.K."/>
        </authorList>
    </citation>
    <scope>NUCLEOTIDE SEQUENCE</scope>
    <source>
        <strain evidence="1">D49</strain>
    </source>
</reference>
<gene>
    <name evidence="1" type="ORF">H0H81_009948</name>
</gene>
<evidence type="ECO:0000313" key="1">
    <source>
        <dbReference type="EMBL" id="KAG5651087.1"/>
    </source>
</evidence>
<dbReference type="Proteomes" id="UP000717328">
    <property type="component" value="Unassembled WGS sequence"/>
</dbReference>
<reference evidence="1" key="1">
    <citation type="submission" date="2021-02" db="EMBL/GenBank/DDBJ databases">
        <authorList>
            <person name="Nieuwenhuis M."/>
            <person name="Van De Peppel L.J.J."/>
        </authorList>
    </citation>
    <scope>NUCLEOTIDE SEQUENCE</scope>
    <source>
        <strain evidence="1">D49</strain>
    </source>
</reference>
<name>A0A9P7GQD2_9AGAR</name>
<dbReference type="AlphaFoldDB" id="A0A9P7GQD2"/>
<protein>
    <submittedName>
        <fullName evidence="1">Uncharacterized protein</fullName>
    </submittedName>
</protein>
<organism evidence="1 2">
    <name type="scientific">Sphagnurus paluster</name>
    <dbReference type="NCBI Taxonomy" id="117069"/>
    <lineage>
        <taxon>Eukaryota</taxon>
        <taxon>Fungi</taxon>
        <taxon>Dikarya</taxon>
        <taxon>Basidiomycota</taxon>
        <taxon>Agaricomycotina</taxon>
        <taxon>Agaricomycetes</taxon>
        <taxon>Agaricomycetidae</taxon>
        <taxon>Agaricales</taxon>
        <taxon>Tricholomatineae</taxon>
        <taxon>Lyophyllaceae</taxon>
        <taxon>Sphagnurus</taxon>
    </lineage>
</organism>
<evidence type="ECO:0000313" key="2">
    <source>
        <dbReference type="Proteomes" id="UP000717328"/>
    </source>
</evidence>
<sequence length="59" mass="6627">MAFINTAIGQKDAAKVRHVDEKMSEVEVESFGLIHEGRRFRLVEVTPGFDNGDPPDQEI</sequence>
<keyword evidence="2" id="KW-1185">Reference proteome</keyword>
<dbReference type="EMBL" id="JABCKI010000300">
    <property type="protein sequence ID" value="KAG5651087.1"/>
    <property type="molecule type" value="Genomic_DNA"/>
</dbReference>